<comment type="caution">
    <text evidence="1">The sequence shown here is derived from an EMBL/GenBank/DDBJ whole genome shotgun (WGS) entry which is preliminary data.</text>
</comment>
<name>A0A7W6MRC0_9HYPH</name>
<dbReference type="RefSeq" id="WP_183210446.1">
    <property type="nucleotide sequence ID" value="NZ_JAAAMM010000005.1"/>
</dbReference>
<dbReference type="Proteomes" id="UP000588647">
    <property type="component" value="Unassembled WGS sequence"/>
</dbReference>
<organism evidence="1 2">
    <name type="scientific">Aurantimonas endophytica</name>
    <dbReference type="NCBI Taxonomy" id="1522175"/>
    <lineage>
        <taxon>Bacteria</taxon>
        <taxon>Pseudomonadati</taxon>
        <taxon>Pseudomonadota</taxon>
        <taxon>Alphaproteobacteria</taxon>
        <taxon>Hyphomicrobiales</taxon>
        <taxon>Aurantimonadaceae</taxon>
        <taxon>Aurantimonas</taxon>
    </lineage>
</organism>
<evidence type="ECO:0000313" key="2">
    <source>
        <dbReference type="Proteomes" id="UP000588647"/>
    </source>
</evidence>
<keyword evidence="2" id="KW-1185">Reference proteome</keyword>
<evidence type="ECO:0000313" key="1">
    <source>
        <dbReference type="EMBL" id="MBB4004879.1"/>
    </source>
</evidence>
<sequence>MDRKTFDKHLLRYGPDIDSWPPDDRAGALLLLAVDGAARSRLEDDQMLAGLLARAVRSAPDEAAILAGVRKRIAAADRPSPVSRLDTVIARCLSPAPMAASAFATVVLAIGLGYAMGTASVGVPDELLLAIAEGNFAGAGLGNMGDAPLWPGRS</sequence>
<protein>
    <submittedName>
        <fullName evidence="1">Uncharacterized protein</fullName>
    </submittedName>
</protein>
<dbReference type="AlphaFoldDB" id="A0A7W6MRC0"/>
<gene>
    <name evidence="1" type="ORF">GGR03_003974</name>
</gene>
<accession>A0A7W6MRC0</accession>
<proteinExistence type="predicted"/>
<reference evidence="1 2" key="1">
    <citation type="submission" date="2020-08" db="EMBL/GenBank/DDBJ databases">
        <title>Genomic Encyclopedia of Type Strains, Phase IV (KMG-IV): sequencing the most valuable type-strain genomes for metagenomic binning, comparative biology and taxonomic classification.</title>
        <authorList>
            <person name="Goeker M."/>
        </authorList>
    </citation>
    <scope>NUCLEOTIDE SEQUENCE [LARGE SCALE GENOMIC DNA]</scope>
    <source>
        <strain evidence="1 2">DSM 103570</strain>
    </source>
</reference>
<dbReference type="EMBL" id="JACIEM010000005">
    <property type="protein sequence ID" value="MBB4004879.1"/>
    <property type="molecule type" value="Genomic_DNA"/>
</dbReference>